<evidence type="ECO:0000259" key="9">
    <source>
        <dbReference type="PROSITE" id="PS51387"/>
    </source>
</evidence>
<dbReference type="SUPFAM" id="SSF56176">
    <property type="entry name" value="FAD-binding/transporter-associated domain-like"/>
    <property type="match status" value="1"/>
</dbReference>
<dbReference type="GO" id="GO:0050614">
    <property type="term" value="F:Delta24-sterol reductase activity"/>
    <property type="evidence" value="ECO:0007669"/>
    <property type="project" value="UniProtKB-EC"/>
</dbReference>
<evidence type="ECO:0000256" key="6">
    <source>
        <dbReference type="ARBA" id="ARBA00022989"/>
    </source>
</evidence>
<evidence type="ECO:0000256" key="4">
    <source>
        <dbReference type="ARBA" id="ARBA00022692"/>
    </source>
</evidence>
<dbReference type="PROSITE" id="PS51387">
    <property type="entry name" value="FAD_PCMH"/>
    <property type="match status" value="1"/>
</dbReference>
<dbReference type="Proteomes" id="UP000294325">
    <property type="component" value="Chromosome"/>
</dbReference>
<dbReference type="InterPro" id="IPR016164">
    <property type="entry name" value="FAD-linked_Oxase-like_C"/>
</dbReference>
<evidence type="ECO:0000313" key="10">
    <source>
        <dbReference type="EMBL" id="QBQ55451.1"/>
    </source>
</evidence>
<dbReference type="GO" id="GO:0016020">
    <property type="term" value="C:membrane"/>
    <property type="evidence" value="ECO:0007669"/>
    <property type="project" value="UniProtKB-SubCell"/>
</dbReference>
<evidence type="ECO:0000256" key="3">
    <source>
        <dbReference type="ARBA" id="ARBA00022630"/>
    </source>
</evidence>
<dbReference type="InterPro" id="IPR006094">
    <property type="entry name" value="Oxid_FAD_bind_N"/>
</dbReference>
<evidence type="ECO:0000256" key="7">
    <source>
        <dbReference type="ARBA" id="ARBA00023002"/>
    </source>
</evidence>
<dbReference type="EC" id="1.3.1.72" evidence="2"/>
<reference evidence="10 11" key="1">
    <citation type="submission" date="2019-03" db="EMBL/GenBank/DDBJ databases">
        <title>The genome sequence of Nitrosococcus wardiae strain D1FHST reveals the archetypal metabolic capacity of ammonia-oxidizing Gammaproteobacteria.</title>
        <authorList>
            <person name="Wang L."/>
            <person name="Lim C.K."/>
            <person name="Hanson T.E."/>
            <person name="Dang H."/>
            <person name="Klotz M.G."/>
        </authorList>
    </citation>
    <scope>NUCLEOTIDE SEQUENCE [LARGE SCALE GENOMIC DNA]</scope>
    <source>
        <strain evidence="10 11">D1FHS</strain>
    </source>
</reference>
<sequence>MTQPAYQQRLQQLKYAIGPPSHQKIRIKKRTTSNLFRYQGRQPEATKVVSLQDFNHILHLDRHAQTLEVEGLTTYEQIVDETLAHGFLPTIAPELKHITIGGATVGIGIESAGYRYGFVHDGLMEADVLLPEGRIITCTADNAYSDLFHALPNSYGTLGYILRAKIKLIPAKPYVQIRHTQFNQVHDYLEAMKKAVELAQANFIEGLFYNPHELYLTEANFTKSAPQLDDIYQNIYYKTARQKAEMFLPTKQYIFRYDPDWFWNVPETGFYWLFRKLAPLKMRSSGFYNRYTTWKNKLYKILHIDADEGTEQLIQDWEVPWEQAENLVHFALENVDLQDQPWVALPIIPSQSPTLYPLQAHTLYFNLGCYCLTPKPREDEDFYYTKRLDQECFRLGGLKMLYSSTFIDKKTFDCLYNGAAYDRLKQKYDPHHCAPTLFDKAVENQ</sequence>
<gene>
    <name evidence="10" type="ORF">E3U44_13750</name>
</gene>
<evidence type="ECO:0000256" key="2">
    <source>
        <dbReference type="ARBA" id="ARBA00012405"/>
    </source>
</evidence>
<dbReference type="GO" id="GO:0005737">
    <property type="term" value="C:cytoplasm"/>
    <property type="evidence" value="ECO:0007669"/>
    <property type="project" value="TreeGrafter"/>
</dbReference>
<keyword evidence="3" id="KW-0285">Flavoprotein</keyword>
<feature type="domain" description="FAD-binding PCMH-type" evidence="9">
    <location>
        <begin position="1"/>
        <end position="171"/>
    </location>
</feature>
<evidence type="ECO:0000313" key="11">
    <source>
        <dbReference type="Proteomes" id="UP000294325"/>
    </source>
</evidence>
<dbReference type="PANTHER" id="PTHR10801:SF0">
    <property type="entry name" value="DELTA(24)-STEROL REDUCTASE"/>
    <property type="match status" value="1"/>
</dbReference>
<keyword evidence="4" id="KW-0812">Transmembrane</keyword>
<proteinExistence type="predicted"/>
<dbReference type="SUPFAM" id="SSF55103">
    <property type="entry name" value="FAD-linked oxidases, C-terminal domain"/>
    <property type="match status" value="1"/>
</dbReference>
<dbReference type="InterPro" id="IPR016166">
    <property type="entry name" value="FAD-bd_PCMH"/>
</dbReference>
<dbReference type="GO" id="GO:0071949">
    <property type="term" value="F:FAD binding"/>
    <property type="evidence" value="ECO:0007669"/>
    <property type="project" value="InterPro"/>
</dbReference>
<dbReference type="AlphaFoldDB" id="A0A4P7BZD0"/>
<dbReference type="InterPro" id="IPR016169">
    <property type="entry name" value="FAD-bd_PCMH_sub2"/>
</dbReference>
<dbReference type="EMBL" id="CP038033">
    <property type="protein sequence ID" value="QBQ55451.1"/>
    <property type="molecule type" value="Genomic_DNA"/>
</dbReference>
<protein>
    <recommendedName>
        <fullName evidence="2">Delta(24)-sterol reductase</fullName>
        <ecNumber evidence="2">1.3.1.72</ecNumber>
    </recommendedName>
</protein>
<dbReference type="InterPro" id="IPR036318">
    <property type="entry name" value="FAD-bd_PCMH-like_sf"/>
</dbReference>
<dbReference type="GO" id="GO:0008202">
    <property type="term" value="P:steroid metabolic process"/>
    <property type="evidence" value="ECO:0007669"/>
    <property type="project" value="TreeGrafter"/>
</dbReference>
<comment type="subcellular location">
    <subcellularLocation>
        <location evidence="1">Membrane</location>
        <topology evidence="1">Single-pass membrane protein</topology>
    </subcellularLocation>
</comment>
<keyword evidence="6" id="KW-1133">Transmembrane helix</keyword>
<keyword evidence="5" id="KW-0274">FAD</keyword>
<dbReference type="OrthoDB" id="9800184at2"/>
<dbReference type="Pfam" id="PF01565">
    <property type="entry name" value="FAD_binding_4"/>
    <property type="match status" value="1"/>
</dbReference>
<evidence type="ECO:0000256" key="1">
    <source>
        <dbReference type="ARBA" id="ARBA00004167"/>
    </source>
</evidence>
<dbReference type="KEGG" id="nwr:E3U44_13750"/>
<dbReference type="RefSeq" id="WP_134358710.1">
    <property type="nucleotide sequence ID" value="NZ_CP038033.1"/>
</dbReference>
<organism evidence="10 11">
    <name type="scientific">Nitrosococcus wardiae</name>
    <dbReference type="NCBI Taxonomy" id="1814290"/>
    <lineage>
        <taxon>Bacteria</taxon>
        <taxon>Pseudomonadati</taxon>
        <taxon>Pseudomonadota</taxon>
        <taxon>Gammaproteobacteria</taxon>
        <taxon>Chromatiales</taxon>
        <taxon>Chromatiaceae</taxon>
        <taxon>Nitrosococcus</taxon>
    </lineage>
</organism>
<dbReference type="InterPro" id="IPR040165">
    <property type="entry name" value="Diminuto-like"/>
</dbReference>
<evidence type="ECO:0000256" key="5">
    <source>
        <dbReference type="ARBA" id="ARBA00022827"/>
    </source>
</evidence>
<accession>A0A4P7BZD0</accession>
<dbReference type="Gene3D" id="3.30.465.10">
    <property type="match status" value="1"/>
</dbReference>
<name>A0A4P7BZD0_9GAMM</name>
<keyword evidence="8" id="KW-0472">Membrane</keyword>
<keyword evidence="7" id="KW-0560">Oxidoreductase</keyword>
<dbReference type="PANTHER" id="PTHR10801">
    <property type="entry name" value="24-DEHYDROCHOLESTEROL REDUCTASE"/>
    <property type="match status" value="1"/>
</dbReference>
<evidence type="ECO:0000256" key="8">
    <source>
        <dbReference type="ARBA" id="ARBA00023136"/>
    </source>
</evidence>
<keyword evidence="11" id="KW-1185">Reference proteome</keyword>